<dbReference type="EMBL" id="JAFNEN010000332">
    <property type="protein sequence ID" value="KAG8185548.1"/>
    <property type="molecule type" value="Genomic_DNA"/>
</dbReference>
<organism evidence="2 3">
    <name type="scientific">Oedothorax gibbosus</name>
    <dbReference type="NCBI Taxonomy" id="931172"/>
    <lineage>
        <taxon>Eukaryota</taxon>
        <taxon>Metazoa</taxon>
        <taxon>Ecdysozoa</taxon>
        <taxon>Arthropoda</taxon>
        <taxon>Chelicerata</taxon>
        <taxon>Arachnida</taxon>
        <taxon>Araneae</taxon>
        <taxon>Araneomorphae</taxon>
        <taxon>Entelegynae</taxon>
        <taxon>Araneoidea</taxon>
        <taxon>Linyphiidae</taxon>
        <taxon>Erigoninae</taxon>
        <taxon>Oedothorax</taxon>
    </lineage>
</organism>
<accession>A0AAV6UPB0</accession>
<reference evidence="2 3" key="1">
    <citation type="journal article" date="2022" name="Nat. Ecol. Evol.">
        <title>A masculinizing supergene underlies an exaggerated male reproductive morph in a spider.</title>
        <authorList>
            <person name="Hendrickx F."/>
            <person name="De Corte Z."/>
            <person name="Sonet G."/>
            <person name="Van Belleghem S.M."/>
            <person name="Kostlbacher S."/>
            <person name="Vangestel C."/>
        </authorList>
    </citation>
    <scope>NUCLEOTIDE SEQUENCE [LARGE SCALE GENOMIC DNA]</scope>
    <source>
        <strain evidence="2">W744_W776</strain>
    </source>
</reference>
<dbReference type="Proteomes" id="UP000827092">
    <property type="component" value="Unassembled WGS sequence"/>
</dbReference>
<sequence>MDIFEKGTVISAPSPSPLQEKGGKRHKIGISLPDRTFLSSRLIFRIFLALSIVCRIELKKLKKYKEKSTVAERLRNSC</sequence>
<name>A0AAV6UPB0_9ARAC</name>
<evidence type="ECO:0000256" key="1">
    <source>
        <dbReference type="SAM" id="MobiDB-lite"/>
    </source>
</evidence>
<proteinExistence type="predicted"/>
<evidence type="ECO:0000313" key="2">
    <source>
        <dbReference type="EMBL" id="KAG8185548.1"/>
    </source>
</evidence>
<dbReference type="AlphaFoldDB" id="A0AAV6UPB0"/>
<comment type="caution">
    <text evidence="2">The sequence shown here is derived from an EMBL/GenBank/DDBJ whole genome shotgun (WGS) entry which is preliminary data.</text>
</comment>
<gene>
    <name evidence="2" type="ORF">JTE90_017554</name>
</gene>
<evidence type="ECO:0000313" key="3">
    <source>
        <dbReference type="Proteomes" id="UP000827092"/>
    </source>
</evidence>
<keyword evidence="3" id="KW-1185">Reference proteome</keyword>
<feature type="region of interest" description="Disordered" evidence="1">
    <location>
        <begin position="1"/>
        <end position="24"/>
    </location>
</feature>
<protein>
    <submittedName>
        <fullName evidence="2">Uncharacterized protein</fullName>
    </submittedName>
</protein>